<dbReference type="EMBL" id="JAUEPS010000004">
    <property type="protein sequence ID" value="KAK0466094.1"/>
    <property type="molecule type" value="Genomic_DNA"/>
</dbReference>
<dbReference type="Proteomes" id="UP001175211">
    <property type="component" value="Unassembled WGS sequence"/>
</dbReference>
<reference evidence="2" key="1">
    <citation type="submission" date="2023-06" db="EMBL/GenBank/DDBJ databases">
        <authorList>
            <consortium name="Lawrence Berkeley National Laboratory"/>
            <person name="Ahrendt S."/>
            <person name="Sahu N."/>
            <person name="Indic B."/>
            <person name="Wong-Bajracharya J."/>
            <person name="Merenyi Z."/>
            <person name="Ke H.-M."/>
            <person name="Monk M."/>
            <person name="Kocsube S."/>
            <person name="Drula E."/>
            <person name="Lipzen A."/>
            <person name="Balint B."/>
            <person name="Henrissat B."/>
            <person name="Andreopoulos B."/>
            <person name="Martin F.M."/>
            <person name="Harder C.B."/>
            <person name="Rigling D."/>
            <person name="Ford K.L."/>
            <person name="Foster G.D."/>
            <person name="Pangilinan J."/>
            <person name="Papanicolaou A."/>
            <person name="Barry K."/>
            <person name="LaButti K."/>
            <person name="Viragh M."/>
            <person name="Koriabine M."/>
            <person name="Yan M."/>
            <person name="Riley R."/>
            <person name="Champramary S."/>
            <person name="Plett K.L."/>
            <person name="Tsai I.J."/>
            <person name="Slot J."/>
            <person name="Sipos G."/>
            <person name="Plett J."/>
            <person name="Nagy L.G."/>
            <person name="Grigoriev I.V."/>
        </authorList>
    </citation>
    <scope>NUCLEOTIDE SEQUENCE</scope>
    <source>
        <strain evidence="2">CCBAS 213</strain>
    </source>
</reference>
<name>A0AA39TXJ7_ARMTA</name>
<evidence type="ECO:0000313" key="3">
    <source>
        <dbReference type="Proteomes" id="UP001175211"/>
    </source>
</evidence>
<feature type="compositionally biased region" description="Polar residues" evidence="1">
    <location>
        <begin position="86"/>
        <end position="99"/>
    </location>
</feature>
<evidence type="ECO:0000313" key="2">
    <source>
        <dbReference type="EMBL" id="KAK0466094.1"/>
    </source>
</evidence>
<gene>
    <name evidence="2" type="ORF">EV420DRAFT_1509774</name>
</gene>
<organism evidence="2 3">
    <name type="scientific">Armillaria tabescens</name>
    <name type="common">Ringless honey mushroom</name>
    <name type="synonym">Agaricus tabescens</name>
    <dbReference type="NCBI Taxonomy" id="1929756"/>
    <lineage>
        <taxon>Eukaryota</taxon>
        <taxon>Fungi</taxon>
        <taxon>Dikarya</taxon>
        <taxon>Basidiomycota</taxon>
        <taxon>Agaricomycotina</taxon>
        <taxon>Agaricomycetes</taxon>
        <taxon>Agaricomycetidae</taxon>
        <taxon>Agaricales</taxon>
        <taxon>Marasmiineae</taxon>
        <taxon>Physalacriaceae</taxon>
        <taxon>Desarmillaria</taxon>
    </lineage>
</organism>
<dbReference type="AlphaFoldDB" id="A0AA39TXJ7"/>
<keyword evidence="3" id="KW-1185">Reference proteome</keyword>
<protein>
    <submittedName>
        <fullName evidence="2">Uncharacterized protein</fullName>
    </submittedName>
</protein>
<proteinExistence type="predicted"/>
<comment type="caution">
    <text evidence="2">The sequence shown here is derived from an EMBL/GenBank/DDBJ whole genome shotgun (WGS) entry which is preliminary data.</text>
</comment>
<dbReference type="GeneID" id="85355026"/>
<sequence length="99" mass="10628">MVPCVCKDVEAVLEKTGTRRMNIKSHCGGKIIIIDAGISESQNALISGDHVLLHLSHAYGGAPSAMWIRDTLDSEPIDTADDPNINGLTTVPRTPSMQM</sequence>
<feature type="region of interest" description="Disordered" evidence="1">
    <location>
        <begin position="78"/>
        <end position="99"/>
    </location>
</feature>
<evidence type="ECO:0000256" key="1">
    <source>
        <dbReference type="SAM" id="MobiDB-lite"/>
    </source>
</evidence>
<accession>A0AA39TXJ7</accession>
<dbReference type="RefSeq" id="XP_060336921.1">
    <property type="nucleotide sequence ID" value="XM_060471478.1"/>
</dbReference>